<reference evidence="2" key="2">
    <citation type="submission" date="2021-09" db="EMBL/GenBank/DDBJ databases">
        <authorList>
            <person name="Gilroy R."/>
        </authorList>
    </citation>
    <scope>NUCLEOTIDE SEQUENCE</scope>
    <source>
        <strain evidence="2">CHK189-29639</strain>
    </source>
</reference>
<keyword evidence="1" id="KW-0812">Transmembrane</keyword>
<dbReference type="AlphaFoldDB" id="A0A921IFW2"/>
<protein>
    <recommendedName>
        <fullName evidence="4">Holin</fullName>
    </recommendedName>
</protein>
<evidence type="ECO:0000256" key="1">
    <source>
        <dbReference type="SAM" id="Phobius"/>
    </source>
</evidence>
<dbReference type="EMBL" id="DYVK01000079">
    <property type="protein sequence ID" value="HJG16159.1"/>
    <property type="molecule type" value="Genomic_DNA"/>
</dbReference>
<gene>
    <name evidence="2" type="ORF">K8V06_08500</name>
</gene>
<accession>A0A921IFW2</accession>
<comment type="caution">
    <text evidence="2">The sequence shown here is derived from an EMBL/GenBank/DDBJ whole genome shotgun (WGS) entry which is preliminary data.</text>
</comment>
<proteinExistence type="predicted"/>
<keyword evidence="1" id="KW-1133">Transmembrane helix</keyword>
<name>A0A921IFW2_9LACO</name>
<feature type="transmembrane region" description="Helical" evidence="1">
    <location>
        <begin position="12"/>
        <end position="31"/>
    </location>
</feature>
<reference evidence="2" key="1">
    <citation type="journal article" date="2021" name="PeerJ">
        <title>Extensive microbial diversity within the chicken gut microbiome revealed by metagenomics and culture.</title>
        <authorList>
            <person name="Gilroy R."/>
            <person name="Ravi A."/>
            <person name="Getino M."/>
            <person name="Pursley I."/>
            <person name="Horton D.L."/>
            <person name="Alikhan N.F."/>
            <person name="Baker D."/>
            <person name="Gharbi K."/>
            <person name="Hall N."/>
            <person name="Watson M."/>
            <person name="Adriaenssens E.M."/>
            <person name="Foster-Nyarko E."/>
            <person name="Jarju S."/>
            <person name="Secka A."/>
            <person name="Antonio M."/>
            <person name="Oren A."/>
            <person name="Chaudhuri R.R."/>
            <person name="La Ragione R."/>
            <person name="Hildebrand F."/>
            <person name="Pallen M.J."/>
        </authorList>
    </citation>
    <scope>NUCLEOTIDE SEQUENCE</scope>
    <source>
        <strain evidence="2">CHK189-29639</strain>
    </source>
</reference>
<keyword evidence="1" id="KW-0472">Membrane</keyword>
<evidence type="ECO:0000313" key="3">
    <source>
        <dbReference type="Proteomes" id="UP000759256"/>
    </source>
</evidence>
<sequence length="83" mass="9028">MKKQNSQNNWLSSGAALISEIVGGIITVVFVTGNIPIQRLGTLADWVSGLGTVAALVFAYQEIKNSREQFEKEHSAELKVHTS</sequence>
<dbReference type="Proteomes" id="UP000759256">
    <property type="component" value="Unassembled WGS sequence"/>
</dbReference>
<feature type="transmembrane region" description="Helical" evidence="1">
    <location>
        <begin position="43"/>
        <end position="60"/>
    </location>
</feature>
<organism evidence="2 3">
    <name type="scientific">Ligilactobacillus salivarius</name>
    <dbReference type="NCBI Taxonomy" id="1624"/>
    <lineage>
        <taxon>Bacteria</taxon>
        <taxon>Bacillati</taxon>
        <taxon>Bacillota</taxon>
        <taxon>Bacilli</taxon>
        <taxon>Lactobacillales</taxon>
        <taxon>Lactobacillaceae</taxon>
        <taxon>Ligilactobacillus</taxon>
    </lineage>
</organism>
<evidence type="ECO:0008006" key="4">
    <source>
        <dbReference type="Google" id="ProtNLM"/>
    </source>
</evidence>
<evidence type="ECO:0000313" key="2">
    <source>
        <dbReference type="EMBL" id="HJG16159.1"/>
    </source>
</evidence>